<dbReference type="Pfam" id="PF19609">
    <property type="entry name" value="DUF6114"/>
    <property type="match status" value="1"/>
</dbReference>
<keyword evidence="4" id="KW-1185">Reference proteome</keyword>
<feature type="transmembrane region" description="Helical" evidence="2">
    <location>
        <begin position="71"/>
        <end position="92"/>
    </location>
</feature>
<dbReference type="EMBL" id="JBHSOD010000049">
    <property type="protein sequence ID" value="MFC5889027.1"/>
    <property type="molecule type" value="Genomic_DNA"/>
</dbReference>
<evidence type="ECO:0000256" key="2">
    <source>
        <dbReference type="SAM" id="Phobius"/>
    </source>
</evidence>
<dbReference type="RefSeq" id="WP_380236615.1">
    <property type="nucleotide sequence ID" value="NZ_BAAAVH010000009.1"/>
</dbReference>
<reference evidence="4" key="1">
    <citation type="journal article" date="2019" name="Int. J. Syst. Evol. Microbiol.">
        <title>The Global Catalogue of Microorganisms (GCM) 10K type strain sequencing project: providing services to taxonomists for standard genome sequencing and annotation.</title>
        <authorList>
            <consortium name="The Broad Institute Genomics Platform"/>
            <consortium name="The Broad Institute Genome Sequencing Center for Infectious Disease"/>
            <person name="Wu L."/>
            <person name="Ma J."/>
        </authorList>
    </citation>
    <scope>NUCLEOTIDE SEQUENCE [LARGE SCALE GENOMIC DNA]</scope>
    <source>
        <strain evidence="4">CGMCC 4.1469</strain>
    </source>
</reference>
<evidence type="ECO:0000256" key="1">
    <source>
        <dbReference type="SAM" id="MobiDB-lite"/>
    </source>
</evidence>
<keyword evidence="2" id="KW-0812">Transmembrane</keyword>
<keyword evidence="2" id="KW-0472">Membrane</keyword>
<evidence type="ECO:0000313" key="3">
    <source>
        <dbReference type="EMBL" id="MFC5889027.1"/>
    </source>
</evidence>
<comment type="caution">
    <text evidence="3">The sequence shown here is derived from an EMBL/GenBank/DDBJ whole genome shotgun (WGS) entry which is preliminary data.</text>
</comment>
<gene>
    <name evidence="3" type="ORF">ACFP0N_29065</name>
</gene>
<organism evidence="3 4">
    <name type="scientific">Kitasatospora aburaviensis</name>
    <dbReference type="NCBI Taxonomy" id="67265"/>
    <lineage>
        <taxon>Bacteria</taxon>
        <taxon>Bacillati</taxon>
        <taxon>Actinomycetota</taxon>
        <taxon>Actinomycetes</taxon>
        <taxon>Kitasatosporales</taxon>
        <taxon>Streptomycetaceae</taxon>
        <taxon>Kitasatospora</taxon>
    </lineage>
</organism>
<name>A0ABW1F3X7_9ACTN</name>
<feature type="region of interest" description="Disordered" evidence="1">
    <location>
        <begin position="1"/>
        <end position="61"/>
    </location>
</feature>
<sequence>MADPVPDAAGPAGRATTADGVTAESTAAEAAEAATAEVSAAAEPAPTGEPEAAPAARTRPGWRGWRGRRPFWGGLLVLLGGVEILFTLRAPLPVVLHIGMQGLAGYLVPVVMMVCGVLILVNPTQRLFYSVLAVLSSLASWITSNLGGFLVGMIVGVLGACLTFGWLPDQPARRRRFRRKTPGPAQA</sequence>
<feature type="transmembrane region" description="Helical" evidence="2">
    <location>
        <begin position="127"/>
        <end position="143"/>
    </location>
</feature>
<protein>
    <submittedName>
        <fullName evidence="3">DUF6114 domain-containing protein</fullName>
    </submittedName>
</protein>
<evidence type="ECO:0000313" key="4">
    <source>
        <dbReference type="Proteomes" id="UP001596067"/>
    </source>
</evidence>
<feature type="transmembrane region" description="Helical" evidence="2">
    <location>
        <begin position="98"/>
        <end position="120"/>
    </location>
</feature>
<feature type="transmembrane region" description="Helical" evidence="2">
    <location>
        <begin position="149"/>
        <end position="168"/>
    </location>
</feature>
<accession>A0ABW1F3X7</accession>
<proteinExistence type="predicted"/>
<keyword evidence="2" id="KW-1133">Transmembrane helix</keyword>
<dbReference type="Proteomes" id="UP001596067">
    <property type="component" value="Unassembled WGS sequence"/>
</dbReference>
<dbReference type="InterPro" id="IPR046096">
    <property type="entry name" value="DUF6114"/>
</dbReference>